<reference evidence="1" key="2">
    <citation type="submission" date="2020-05" db="UniProtKB">
        <authorList>
            <consortium name="EnsemblMetazoa"/>
        </authorList>
    </citation>
    <scope>IDENTIFICATION</scope>
    <source>
        <strain evidence="1">maculatus3</strain>
    </source>
</reference>
<dbReference type="VEuPathDB" id="VectorBase:AMAM001775"/>
<sequence>MLAPMVLLLLLPPTLLIRLTIRIRIARFRGRTRFFRRRERKHTKERFLPVALFMRFQFSGAKPARPISGLPVEPLPVALDIPPAGVAGLSASDSSFIVGGGDEVADRDPPVATAAAAAAILAIATAGSIPSLKCTFR</sequence>
<dbReference type="AlphaFoldDB" id="A0A182S8F7"/>
<organism evidence="1 2">
    <name type="scientific">Anopheles maculatus</name>
    <dbReference type="NCBI Taxonomy" id="74869"/>
    <lineage>
        <taxon>Eukaryota</taxon>
        <taxon>Metazoa</taxon>
        <taxon>Ecdysozoa</taxon>
        <taxon>Arthropoda</taxon>
        <taxon>Hexapoda</taxon>
        <taxon>Insecta</taxon>
        <taxon>Pterygota</taxon>
        <taxon>Neoptera</taxon>
        <taxon>Endopterygota</taxon>
        <taxon>Diptera</taxon>
        <taxon>Nematocera</taxon>
        <taxon>Culicoidea</taxon>
        <taxon>Culicidae</taxon>
        <taxon>Anophelinae</taxon>
        <taxon>Anopheles</taxon>
        <taxon>Anopheles maculatus group</taxon>
    </lineage>
</organism>
<dbReference type="EnsemblMetazoa" id="AMAM001775-RA">
    <property type="protein sequence ID" value="AMAM001775-PA"/>
    <property type="gene ID" value="AMAM001775"/>
</dbReference>
<reference evidence="2" key="1">
    <citation type="submission" date="2013-09" db="EMBL/GenBank/DDBJ databases">
        <title>The Genome Sequence of Anopheles maculatus species B.</title>
        <authorList>
            <consortium name="The Broad Institute Genomics Platform"/>
            <person name="Neafsey D.E."/>
            <person name="Besansky N."/>
            <person name="Howell P."/>
            <person name="Walton C."/>
            <person name="Young S.K."/>
            <person name="Zeng Q."/>
            <person name="Gargeya S."/>
            <person name="Fitzgerald M."/>
            <person name="Haas B."/>
            <person name="Abouelleil A."/>
            <person name="Allen A.W."/>
            <person name="Alvarado L."/>
            <person name="Arachchi H.M."/>
            <person name="Berlin A.M."/>
            <person name="Chapman S.B."/>
            <person name="Gainer-Dewar J."/>
            <person name="Goldberg J."/>
            <person name="Griggs A."/>
            <person name="Gujja S."/>
            <person name="Hansen M."/>
            <person name="Howarth C."/>
            <person name="Imamovic A."/>
            <person name="Ireland A."/>
            <person name="Larimer J."/>
            <person name="McCowan C."/>
            <person name="Murphy C."/>
            <person name="Pearson M."/>
            <person name="Poon T.W."/>
            <person name="Priest M."/>
            <person name="Roberts A."/>
            <person name="Saif S."/>
            <person name="Shea T."/>
            <person name="Sisk P."/>
            <person name="Sykes S."/>
            <person name="Wortman J."/>
            <person name="Nusbaum C."/>
            <person name="Birren B."/>
        </authorList>
    </citation>
    <scope>NUCLEOTIDE SEQUENCE [LARGE SCALE GENOMIC DNA]</scope>
    <source>
        <strain evidence="2">maculatus3</strain>
    </source>
</reference>
<proteinExistence type="predicted"/>
<keyword evidence="2" id="KW-1185">Reference proteome</keyword>
<name>A0A182S8F7_9DIPT</name>
<accession>A0A182S8F7</accession>
<evidence type="ECO:0000313" key="1">
    <source>
        <dbReference type="EnsemblMetazoa" id="AMAM001775-PA"/>
    </source>
</evidence>
<protein>
    <submittedName>
        <fullName evidence="1">Uncharacterized protein</fullName>
    </submittedName>
</protein>
<dbReference type="Proteomes" id="UP000075901">
    <property type="component" value="Unassembled WGS sequence"/>
</dbReference>
<evidence type="ECO:0000313" key="2">
    <source>
        <dbReference type="Proteomes" id="UP000075901"/>
    </source>
</evidence>